<dbReference type="InterPro" id="IPR020449">
    <property type="entry name" value="Tscrpt_reg_AraC-type_HTH"/>
</dbReference>
<proteinExistence type="predicted"/>
<dbReference type="Gene3D" id="1.10.10.60">
    <property type="entry name" value="Homeodomain-like"/>
    <property type="match status" value="1"/>
</dbReference>
<dbReference type="InterPro" id="IPR018062">
    <property type="entry name" value="HTH_AraC-typ_CS"/>
</dbReference>
<organism evidence="5 6">
    <name type="scientific">Pelagimonas varians</name>
    <dbReference type="NCBI Taxonomy" id="696760"/>
    <lineage>
        <taxon>Bacteria</taxon>
        <taxon>Pseudomonadati</taxon>
        <taxon>Pseudomonadota</taxon>
        <taxon>Alphaproteobacteria</taxon>
        <taxon>Rhodobacterales</taxon>
        <taxon>Roseobacteraceae</taxon>
        <taxon>Pelagimonas</taxon>
    </lineage>
</organism>
<accession>A0A238K8M5</accession>
<keyword evidence="3" id="KW-0804">Transcription</keyword>
<feature type="domain" description="HTH araC/xylS-type" evidence="4">
    <location>
        <begin position="229"/>
        <end position="327"/>
    </location>
</feature>
<sequence length="332" mass="36186">MPDSLPLVQLQLLKPLLHGLRGRGIDPEAVLESVGLTMRAVDQEGASVHVMVMHQFVENCAEVTKDNTFAAQIGSRLDPSGWPMVGLALDTAATLGEFLNIYVVNAAKVATSATPYLEIRGNITTFGEERRFKPLIEPRQNDGFMISLKLSILENALGPALEPEKVLLVLCDPLVLPKKYARYQSIKGNNMGPRIQFPSEWLAVPLSRYLRAVEPGLPPRKMGQDDFLSSFRGLLEQSIGEGGMNLDGAAKLVHMNSKKLSRTLFSLGTTVSQEVSRAKMNHAKAALSTSTLSIQEIASSLGYTDASNFARAFSKDAGLSPSAYRLKYSPQK</sequence>
<keyword evidence="6" id="KW-1185">Reference proteome</keyword>
<dbReference type="InterPro" id="IPR018060">
    <property type="entry name" value="HTH_AraC"/>
</dbReference>
<dbReference type="SUPFAM" id="SSF46689">
    <property type="entry name" value="Homeodomain-like"/>
    <property type="match status" value="1"/>
</dbReference>
<evidence type="ECO:0000256" key="3">
    <source>
        <dbReference type="ARBA" id="ARBA00023163"/>
    </source>
</evidence>
<evidence type="ECO:0000259" key="4">
    <source>
        <dbReference type="PROSITE" id="PS01124"/>
    </source>
</evidence>
<dbReference type="Pfam" id="PF12833">
    <property type="entry name" value="HTH_18"/>
    <property type="match status" value="1"/>
</dbReference>
<gene>
    <name evidence="5" type="primary">nphR</name>
    <name evidence="5" type="ORF">PEV8663_01572</name>
</gene>
<dbReference type="GO" id="GO:0003700">
    <property type="term" value="F:DNA-binding transcription factor activity"/>
    <property type="evidence" value="ECO:0007669"/>
    <property type="project" value="InterPro"/>
</dbReference>
<dbReference type="EMBL" id="FXYH01000004">
    <property type="protein sequence ID" value="SMX38847.1"/>
    <property type="molecule type" value="Genomic_DNA"/>
</dbReference>
<dbReference type="PROSITE" id="PS01124">
    <property type="entry name" value="HTH_ARAC_FAMILY_2"/>
    <property type="match status" value="1"/>
</dbReference>
<dbReference type="InterPro" id="IPR032687">
    <property type="entry name" value="AraC-type_N"/>
</dbReference>
<keyword evidence="1" id="KW-0805">Transcription regulation</keyword>
<dbReference type="SMART" id="SM00342">
    <property type="entry name" value="HTH_ARAC"/>
    <property type="match status" value="1"/>
</dbReference>
<dbReference type="GO" id="GO:0000976">
    <property type="term" value="F:transcription cis-regulatory region binding"/>
    <property type="evidence" value="ECO:0007669"/>
    <property type="project" value="TreeGrafter"/>
</dbReference>
<protein>
    <submittedName>
        <fullName evidence="5">Transcriptional activator NphR</fullName>
    </submittedName>
</protein>
<dbReference type="InterPro" id="IPR009057">
    <property type="entry name" value="Homeodomain-like_sf"/>
</dbReference>
<dbReference type="GO" id="GO:0005829">
    <property type="term" value="C:cytosol"/>
    <property type="evidence" value="ECO:0007669"/>
    <property type="project" value="TreeGrafter"/>
</dbReference>
<keyword evidence="2" id="KW-0238">DNA-binding</keyword>
<dbReference type="PANTHER" id="PTHR47894:SF1">
    <property type="entry name" value="HTH-TYPE TRANSCRIPTIONAL REGULATOR VQSM"/>
    <property type="match status" value="1"/>
</dbReference>
<evidence type="ECO:0000313" key="5">
    <source>
        <dbReference type="EMBL" id="SMX38847.1"/>
    </source>
</evidence>
<dbReference type="PRINTS" id="PR00032">
    <property type="entry name" value="HTHARAC"/>
</dbReference>
<dbReference type="PANTHER" id="PTHR47894">
    <property type="entry name" value="HTH-TYPE TRANSCRIPTIONAL REGULATOR GADX"/>
    <property type="match status" value="1"/>
</dbReference>
<dbReference type="Pfam" id="PF12625">
    <property type="entry name" value="Arabinose_bd"/>
    <property type="match status" value="1"/>
</dbReference>
<evidence type="ECO:0000256" key="1">
    <source>
        <dbReference type="ARBA" id="ARBA00023015"/>
    </source>
</evidence>
<name>A0A238K8M5_9RHOB</name>
<dbReference type="RefSeq" id="WP_170125827.1">
    <property type="nucleotide sequence ID" value="NZ_FXYH01000004.1"/>
</dbReference>
<dbReference type="AlphaFoldDB" id="A0A238K8M5"/>
<reference evidence="5 6" key="1">
    <citation type="submission" date="2017-05" db="EMBL/GenBank/DDBJ databases">
        <authorList>
            <person name="Song R."/>
            <person name="Chenine A.L."/>
            <person name="Ruprecht R.M."/>
        </authorList>
    </citation>
    <scope>NUCLEOTIDE SEQUENCE [LARGE SCALE GENOMIC DNA]</scope>
    <source>
        <strain evidence="5 6">CECT 8663</strain>
    </source>
</reference>
<evidence type="ECO:0000256" key="2">
    <source>
        <dbReference type="ARBA" id="ARBA00023125"/>
    </source>
</evidence>
<evidence type="ECO:0000313" key="6">
    <source>
        <dbReference type="Proteomes" id="UP000220836"/>
    </source>
</evidence>
<dbReference type="Proteomes" id="UP000220836">
    <property type="component" value="Unassembled WGS sequence"/>
</dbReference>
<dbReference type="PROSITE" id="PS00041">
    <property type="entry name" value="HTH_ARAC_FAMILY_1"/>
    <property type="match status" value="1"/>
</dbReference>